<dbReference type="SMART" id="SM00855">
    <property type="entry name" value="PGAM"/>
    <property type="match status" value="1"/>
</dbReference>
<dbReference type="RefSeq" id="WP_209466291.1">
    <property type="nucleotide sequence ID" value="NZ_JAGGLG010000010.1"/>
</dbReference>
<dbReference type="InterPro" id="IPR013078">
    <property type="entry name" value="His_Pase_superF_clade-1"/>
</dbReference>
<dbReference type="Pfam" id="PF00300">
    <property type="entry name" value="His_Phos_1"/>
    <property type="match status" value="1"/>
</dbReference>
<dbReference type="CDD" id="cd07067">
    <property type="entry name" value="HP_PGM_like"/>
    <property type="match status" value="1"/>
</dbReference>
<proteinExistence type="predicted"/>
<gene>
    <name evidence="1" type="ORF">J2Z79_001555</name>
</gene>
<dbReference type="InterPro" id="IPR029033">
    <property type="entry name" value="His_PPase_superfam"/>
</dbReference>
<dbReference type="EC" id="5.4.2.12" evidence="1"/>
<dbReference type="SUPFAM" id="SSF55729">
    <property type="entry name" value="Acyl-CoA N-acyltransferases (Nat)"/>
    <property type="match status" value="1"/>
</dbReference>
<dbReference type="InterPro" id="IPR016181">
    <property type="entry name" value="Acyl_CoA_acyltransferase"/>
</dbReference>
<evidence type="ECO:0000313" key="2">
    <source>
        <dbReference type="Proteomes" id="UP001519289"/>
    </source>
</evidence>
<reference evidence="1 2" key="1">
    <citation type="submission" date="2021-03" db="EMBL/GenBank/DDBJ databases">
        <title>Genomic Encyclopedia of Type Strains, Phase IV (KMG-IV): sequencing the most valuable type-strain genomes for metagenomic binning, comparative biology and taxonomic classification.</title>
        <authorList>
            <person name="Goeker M."/>
        </authorList>
    </citation>
    <scope>NUCLEOTIDE SEQUENCE [LARGE SCALE GENOMIC DNA]</scope>
    <source>
        <strain evidence="1 2">DSM 27138</strain>
    </source>
</reference>
<name>A0ABS4JT22_9FIRM</name>
<comment type="caution">
    <text evidence="1">The sequence shown here is derived from an EMBL/GenBank/DDBJ whole genome shotgun (WGS) entry which is preliminary data.</text>
</comment>
<keyword evidence="2" id="KW-1185">Reference proteome</keyword>
<dbReference type="InterPro" id="IPR050275">
    <property type="entry name" value="PGM_Phosphatase"/>
</dbReference>
<evidence type="ECO:0000313" key="1">
    <source>
        <dbReference type="EMBL" id="MBP2018156.1"/>
    </source>
</evidence>
<dbReference type="GO" id="GO:0004619">
    <property type="term" value="F:phosphoglycerate mutase activity"/>
    <property type="evidence" value="ECO:0007669"/>
    <property type="project" value="UniProtKB-EC"/>
</dbReference>
<organism evidence="1 2">
    <name type="scientific">Symbiobacterium terraclitae</name>
    <dbReference type="NCBI Taxonomy" id="557451"/>
    <lineage>
        <taxon>Bacteria</taxon>
        <taxon>Bacillati</taxon>
        <taxon>Bacillota</taxon>
        <taxon>Clostridia</taxon>
        <taxon>Eubacteriales</taxon>
        <taxon>Symbiobacteriaceae</taxon>
        <taxon>Symbiobacterium</taxon>
    </lineage>
</organism>
<dbReference type="Proteomes" id="UP001519289">
    <property type="component" value="Unassembled WGS sequence"/>
</dbReference>
<accession>A0ABS4JT22</accession>
<dbReference type="PANTHER" id="PTHR48100:SF44">
    <property type="entry name" value="PHOSPHATASE C1620.13-RELATED"/>
    <property type="match status" value="1"/>
</dbReference>
<dbReference type="SUPFAM" id="SSF53254">
    <property type="entry name" value="Phosphoglycerate mutase-like"/>
    <property type="match status" value="1"/>
</dbReference>
<sequence length="296" mass="32872">MNTYIALMRHGVTDWNYDGRAQGHTDIPLNREGEWQAEAAAARLAGEHWDVIYSSDLARARATALAVCRRTGHELITDLRLRERQIGPAEGLTPIERNAIWPGLSLGEIPGVESNDQLAVRGEAVITEIARRHPGRRVLVVAHGGLISYFLQRAVGAPHAISRNTGITPVVYDGRSFALAGEHDYRHLLVDGVEYSGEKLRLAGYARERGLPGLEMDPEQARDLLLHSSAVESAWVEDRLVGYARAFTDRVRYGYIDLLYTAPGYQRVGRELRRRLAERFPAVRFGSRGAQEATGA</sequence>
<dbReference type="EMBL" id="JAGGLG010000010">
    <property type="protein sequence ID" value="MBP2018156.1"/>
    <property type="molecule type" value="Genomic_DNA"/>
</dbReference>
<dbReference type="PANTHER" id="PTHR48100">
    <property type="entry name" value="BROAD-SPECIFICITY PHOSPHATASE YOR283W-RELATED"/>
    <property type="match status" value="1"/>
</dbReference>
<dbReference type="Gene3D" id="3.40.50.1240">
    <property type="entry name" value="Phosphoglycerate mutase-like"/>
    <property type="match status" value="1"/>
</dbReference>
<dbReference type="Gene3D" id="3.40.630.30">
    <property type="match status" value="1"/>
</dbReference>
<protein>
    <submittedName>
        <fullName evidence="1">Phosphoglycerate mutase</fullName>
        <ecNumber evidence="1">5.4.2.12</ecNumber>
    </submittedName>
</protein>
<keyword evidence="1" id="KW-0413">Isomerase</keyword>